<accession>A0A450XQE5</accession>
<protein>
    <submittedName>
        <fullName evidence="2">Uncharacterized protein</fullName>
    </submittedName>
</protein>
<organism evidence="2">
    <name type="scientific">Candidatus Kentrum sp. LPFa</name>
    <dbReference type="NCBI Taxonomy" id="2126335"/>
    <lineage>
        <taxon>Bacteria</taxon>
        <taxon>Pseudomonadati</taxon>
        <taxon>Pseudomonadota</taxon>
        <taxon>Gammaproteobacteria</taxon>
        <taxon>Candidatus Kentrum</taxon>
    </lineage>
</organism>
<dbReference type="EMBL" id="CAADFP010000142">
    <property type="protein sequence ID" value="VFK31555.1"/>
    <property type="molecule type" value="Genomic_DNA"/>
</dbReference>
<sequence>MWGRGKWHRFAIEIRISQGSSEHRGQTQPHRDGISTGFEWESFESCQDRSFFSRSLGPPGRFLSVLLKTKRPNSTQPFMPGSHTRPCTRRQIPFASFGQPQPAIAISPPYFPIHDQLSSCRDFCSGSESSANSFSSDSRAWIAALIPSSGDFLLSA</sequence>
<evidence type="ECO:0000313" key="1">
    <source>
        <dbReference type="EMBL" id="VFK16186.1"/>
    </source>
</evidence>
<dbReference type="AlphaFoldDB" id="A0A450XQE5"/>
<gene>
    <name evidence="1" type="ORF">BECKLPF1236A_GA0070988_101402</name>
    <name evidence="2" type="ORF">BECKLPF1236C_GA0070990_101422</name>
</gene>
<name>A0A450XQE5_9GAMM</name>
<proteinExistence type="predicted"/>
<dbReference type="EMBL" id="CAADFM010000140">
    <property type="protein sequence ID" value="VFK16186.1"/>
    <property type="molecule type" value="Genomic_DNA"/>
</dbReference>
<reference evidence="2" key="1">
    <citation type="submission" date="2019-02" db="EMBL/GenBank/DDBJ databases">
        <authorList>
            <person name="Gruber-Vodicka R. H."/>
            <person name="Seah K. B. B."/>
        </authorList>
    </citation>
    <scope>NUCLEOTIDE SEQUENCE</scope>
    <source>
        <strain evidence="1">BECK_S312</strain>
        <strain evidence="2">BECK_S426</strain>
    </source>
</reference>
<evidence type="ECO:0000313" key="2">
    <source>
        <dbReference type="EMBL" id="VFK31555.1"/>
    </source>
</evidence>